<dbReference type="OrthoDB" id="9801395at2"/>
<dbReference type="RefSeq" id="WP_126465450.1">
    <property type="nucleotide sequence ID" value="NZ_JAUSWF010000001.1"/>
</dbReference>
<dbReference type="InterPro" id="IPR003732">
    <property type="entry name" value="Daa-tRNA_deacyls_DTD"/>
</dbReference>
<dbReference type="KEGG" id="piv:NCTC13079_00850"/>
<dbReference type="GO" id="GO:0106026">
    <property type="term" value="F:Gly-tRNA(Ala) deacylase activity"/>
    <property type="evidence" value="ECO:0007669"/>
    <property type="project" value="UniProtKB-UniRule"/>
</dbReference>
<dbReference type="NCBIfam" id="TIGR00256">
    <property type="entry name" value="D-aminoacyl-tRNA deacylase"/>
    <property type="match status" value="1"/>
</dbReference>
<dbReference type="FunFam" id="3.50.80.10:FF:000001">
    <property type="entry name" value="D-aminoacyl-tRNA deacylase"/>
    <property type="match status" value="1"/>
</dbReference>
<comment type="catalytic activity">
    <reaction evidence="2">
        <text>a D-aminoacyl-tRNA + H2O = a tRNA + a D-alpha-amino acid + H(+)</text>
        <dbReference type="Rhea" id="RHEA:13953"/>
        <dbReference type="Rhea" id="RHEA-COMP:10123"/>
        <dbReference type="Rhea" id="RHEA-COMP:10124"/>
        <dbReference type="ChEBI" id="CHEBI:15377"/>
        <dbReference type="ChEBI" id="CHEBI:15378"/>
        <dbReference type="ChEBI" id="CHEBI:59871"/>
        <dbReference type="ChEBI" id="CHEBI:78442"/>
        <dbReference type="ChEBI" id="CHEBI:79333"/>
        <dbReference type="EC" id="3.1.1.96"/>
    </reaction>
</comment>
<dbReference type="AlphaFoldDB" id="A0A448V1R0"/>
<keyword evidence="4" id="KW-1185">Reference proteome</keyword>
<dbReference type="HAMAP" id="MF_00518">
    <property type="entry name" value="Deacylase_Dtd"/>
    <property type="match status" value="1"/>
</dbReference>
<dbReference type="PANTHER" id="PTHR10472">
    <property type="entry name" value="D-TYROSYL-TRNA TYR DEACYLASE"/>
    <property type="match status" value="1"/>
</dbReference>
<gene>
    <name evidence="2 3" type="primary">dtd</name>
    <name evidence="3" type="ORF">NCTC13079_00850</name>
</gene>
<dbReference type="GO" id="GO:0019478">
    <property type="term" value="P:D-amino acid catabolic process"/>
    <property type="evidence" value="ECO:0007669"/>
    <property type="project" value="UniProtKB-UniRule"/>
</dbReference>
<evidence type="ECO:0000256" key="2">
    <source>
        <dbReference type="HAMAP-Rule" id="MF_00518"/>
    </source>
</evidence>
<dbReference type="GO" id="GO:0051500">
    <property type="term" value="F:D-tyrosyl-tRNA(Tyr) deacylase activity"/>
    <property type="evidence" value="ECO:0007669"/>
    <property type="project" value="TreeGrafter"/>
</dbReference>
<keyword evidence="2" id="KW-0820">tRNA-binding</keyword>
<comment type="domain">
    <text evidence="2">A Gly-cisPro motif from one monomer fits into the active site of the other monomer to allow specific chiral rejection of L-amino acids.</text>
</comment>
<organism evidence="3 4">
    <name type="scientific">Aedoeadaptatus ivorii</name>
    <dbReference type="NCBI Taxonomy" id="54006"/>
    <lineage>
        <taxon>Bacteria</taxon>
        <taxon>Bacillati</taxon>
        <taxon>Bacillota</taxon>
        <taxon>Tissierellia</taxon>
        <taxon>Tissierellales</taxon>
        <taxon>Peptoniphilaceae</taxon>
        <taxon>Aedoeadaptatus</taxon>
    </lineage>
</organism>
<feature type="short sequence motif" description="Gly-cisPro motif, important for rejection of L-amino acids" evidence="2">
    <location>
        <begin position="137"/>
        <end position="138"/>
    </location>
</feature>
<comment type="subunit">
    <text evidence="2">Homodimer.</text>
</comment>
<comment type="catalytic activity">
    <reaction evidence="2">
        <text>glycyl-tRNA(Ala) + H2O = tRNA(Ala) + glycine + H(+)</text>
        <dbReference type="Rhea" id="RHEA:53744"/>
        <dbReference type="Rhea" id="RHEA-COMP:9657"/>
        <dbReference type="Rhea" id="RHEA-COMP:13640"/>
        <dbReference type="ChEBI" id="CHEBI:15377"/>
        <dbReference type="ChEBI" id="CHEBI:15378"/>
        <dbReference type="ChEBI" id="CHEBI:57305"/>
        <dbReference type="ChEBI" id="CHEBI:78442"/>
        <dbReference type="ChEBI" id="CHEBI:78522"/>
    </reaction>
</comment>
<dbReference type="EMBL" id="LR134523">
    <property type="protein sequence ID" value="VEJ35688.1"/>
    <property type="molecule type" value="Genomic_DNA"/>
</dbReference>
<keyword evidence="2 3" id="KW-0378">Hydrolase</keyword>
<dbReference type="GO" id="GO:0005737">
    <property type="term" value="C:cytoplasm"/>
    <property type="evidence" value="ECO:0007669"/>
    <property type="project" value="UniProtKB-SubCell"/>
</dbReference>
<dbReference type="InterPro" id="IPR023509">
    <property type="entry name" value="DTD-like_sf"/>
</dbReference>
<dbReference type="GO" id="GO:0000049">
    <property type="term" value="F:tRNA binding"/>
    <property type="evidence" value="ECO:0007669"/>
    <property type="project" value="UniProtKB-UniRule"/>
</dbReference>
<proteinExistence type="inferred from homology"/>
<comment type="function">
    <text evidence="2">An aminoacyl-tRNA editing enzyme that deacylates mischarged D-aminoacyl-tRNAs. Also deacylates mischarged glycyl-tRNA(Ala), protecting cells against glycine mischarging by AlaRS. Acts via tRNA-based rather than protein-based catalysis; rejects L-amino acids rather than detecting D-amino acids in the active site. By recycling D-aminoacyl-tRNA to D-amino acids and free tRNA molecules, this enzyme counteracts the toxicity associated with the formation of D-aminoacyl-tRNA entities in vivo and helps enforce protein L-homochirality.</text>
</comment>
<dbReference type="PANTHER" id="PTHR10472:SF5">
    <property type="entry name" value="D-AMINOACYL-TRNA DEACYLASE 1"/>
    <property type="match status" value="1"/>
</dbReference>
<dbReference type="EC" id="3.1.1.-" evidence="2"/>
<dbReference type="SUPFAM" id="SSF69500">
    <property type="entry name" value="DTD-like"/>
    <property type="match status" value="1"/>
</dbReference>
<dbReference type="GO" id="GO:0043908">
    <property type="term" value="F:Ser(Gly)-tRNA(Ala) hydrolase activity"/>
    <property type="evidence" value="ECO:0007669"/>
    <property type="project" value="UniProtKB-UniRule"/>
</dbReference>
<keyword evidence="2" id="KW-0963">Cytoplasm</keyword>
<sequence>MRAVVQRVKYATVSVDGEIISRIDAGLMVLIGIREEDDKKDIEYIGKKITGLRIFPDEEGVMNVNVQDTGGEIMIVSQFTLYGDAQKGNRPSYIRAAKGEISEAVYEDLIAYVEKKGFSVATGQFGADMQIEMINDGPVTILLDSERSF</sequence>
<evidence type="ECO:0000313" key="4">
    <source>
        <dbReference type="Proteomes" id="UP000269544"/>
    </source>
</evidence>
<name>A0A448V1R0_9FIRM</name>
<dbReference type="Gene3D" id="3.50.80.10">
    <property type="entry name" value="D-tyrosyl-tRNA(Tyr) deacylase"/>
    <property type="match status" value="1"/>
</dbReference>
<comment type="subcellular location">
    <subcellularLocation>
        <location evidence="2">Cytoplasm</location>
    </subcellularLocation>
</comment>
<evidence type="ECO:0000313" key="3">
    <source>
        <dbReference type="EMBL" id="VEJ35688.1"/>
    </source>
</evidence>
<dbReference type="EC" id="3.1.1.96" evidence="2"/>
<reference evidence="3 4" key="1">
    <citation type="submission" date="2018-12" db="EMBL/GenBank/DDBJ databases">
        <authorList>
            <consortium name="Pathogen Informatics"/>
        </authorList>
    </citation>
    <scope>NUCLEOTIDE SEQUENCE [LARGE SCALE GENOMIC DNA]</scope>
    <source>
        <strain evidence="3 4">NCTC13079</strain>
    </source>
</reference>
<keyword evidence="2" id="KW-0694">RNA-binding</keyword>
<dbReference type="Proteomes" id="UP000269544">
    <property type="component" value="Chromosome"/>
</dbReference>
<protein>
    <recommendedName>
        <fullName evidence="2">D-aminoacyl-tRNA deacylase</fullName>
        <shortName evidence="2">DTD</shortName>
        <ecNumber evidence="2">3.1.1.96</ecNumber>
    </recommendedName>
    <alternativeName>
        <fullName evidence="2">Gly-tRNA(Ala) deacylase</fullName>
        <ecNumber evidence="2">3.1.1.-</ecNumber>
    </alternativeName>
</protein>
<dbReference type="Pfam" id="PF02580">
    <property type="entry name" value="Tyr_Deacylase"/>
    <property type="match status" value="1"/>
</dbReference>
<accession>A0A448V1R0</accession>
<comment type="similarity">
    <text evidence="1 2">Belongs to the DTD family.</text>
</comment>
<evidence type="ECO:0000256" key="1">
    <source>
        <dbReference type="ARBA" id="ARBA00009673"/>
    </source>
</evidence>